<protein>
    <recommendedName>
        <fullName evidence="4">1-acyl-sn-glycerol-3-phosphate acyltransferase</fullName>
        <ecNumber evidence="4">2.3.1.51</ecNumber>
    </recommendedName>
</protein>
<dbReference type="GO" id="GO:0016746">
    <property type="term" value="F:acyltransferase activity"/>
    <property type="evidence" value="ECO:0007669"/>
    <property type="project" value="UniProtKB-KW"/>
</dbReference>
<keyword evidence="7" id="KW-1185">Reference proteome</keyword>
<dbReference type="RefSeq" id="WP_327607503.1">
    <property type="nucleotide sequence ID" value="NZ_JARZFX010000004.1"/>
</dbReference>
<dbReference type="InterPro" id="IPR002123">
    <property type="entry name" value="Plipid/glycerol_acylTrfase"/>
</dbReference>
<evidence type="ECO:0000259" key="5">
    <source>
        <dbReference type="SMART" id="SM00563"/>
    </source>
</evidence>
<comment type="caution">
    <text evidence="6">The sequence shown here is derived from an EMBL/GenBank/DDBJ whole genome shotgun (WGS) entry which is preliminary data.</text>
</comment>
<dbReference type="PANTHER" id="PTHR10434">
    <property type="entry name" value="1-ACYL-SN-GLYCEROL-3-PHOSPHATE ACYLTRANSFERASE"/>
    <property type="match status" value="1"/>
</dbReference>
<evidence type="ECO:0000313" key="6">
    <source>
        <dbReference type="EMBL" id="MEC5423934.1"/>
    </source>
</evidence>
<feature type="domain" description="Phospholipid/glycerol acyltransferase" evidence="5">
    <location>
        <begin position="34"/>
        <end position="147"/>
    </location>
</feature>
<dbReference type="Pfam" id="PF01553">
    <property type="entry name" value="Acyltransferase"/>
    <property type="match status" value="1"/>
</dbReference>
<gene>
    <name evidence="6" type="ORF">QGM71_10575</name>
</gene>
<keyword evidence="2 4" id="KW-0808">Transferase</keyword>
<keyword evidence="4" id="KW-1208">Phospholipid metabolism</keyword>
<name>A0ABU6KHM5_9BACI</name>
<comment type="catalytic activity">
    <reaction evidence="4">
        <text>a 1-acyl-sn-glycero-3-phosphate + an acyl-CoA = a 1,2-diacyl-sn-glycero-3-phosphate + CoA</text>
        <dbReference type="Rhea" id="RHEA:19709"/>
        <dbReference type="ChEBI" id="CHEBI:57287"/>
        <dbReference type="ChEBI" id="CHEBI:57970"/>
        <dbReference type="ChEBI" id="CHEBI:58342"/>
        <dbReference type="ChEBI" id="CHEBI:58608"/>
        <dbReference type="EC" id="2.3.1.51"/>
    </reaction>
</comment>
<keyword evidence="4" id="KW-0594">Phospholipid biosynthesis</keyword>
<dbReference type="InterPro" id="IPR004552">
    <property type="entry name" value="AGP_acyltrans"/>
</dbReference>
<keyword evidence="4" id="KW-0444">Lipid biosynthesis</keyword>
<organism evidence="6 7">
    <name type="scientific">Virgibacillus tibetensis</name>
    <dbReference type="NCBI Taxonomy" id="3042313"/>
    <lineage>
        <taxon>Bacteria</taxon>
        <taxon>Bacillati</taxon>
        <taxon>Bacillota</taxon>
        <taxon>Bacilli</taxon>
        <taxon>Bacillales</taxon>
        <taxon>Bacillaceae</taxon>
        <taxon>Virgibacillus</taxon>
    </lineage>
</organism>
<comment type="domain">
    <text evidence="4">The HXXXXD motif is essential for acyltransferase activity and may constitute the binding site for the phosphate moiety of the glycerol-3-phosphate.</text>
</comment>
<dbReference type="EC" id="2.3.1.51" evidence="4"/>
<dbReference type="NCBIfam" id="TIGR00530">
    <property type="entry name" value="AGP_acyltrn"/>
    <property type="match status" value="1"/>
</dbReference>
<evidence type="ECO:0000256" key="4">
    <source>
        <dbReference type="RuleBase" id="RU361267"/>
    </source>
</evidence>
<dbReference type="SUPFAM" id="SSF69593">
    <property type="entry name" value="Glycerol-3-phosphate (1)-acyltransferase"/>
    <property type="match status" value="1"/>
</dbReference>
<keyword evidence="4" id="KW-0443">Lipid metabolism</keyword>
<evidence type="ECO:0000256" key="2">
    <source>
        <dbReference type="ARBA" id="ARBA00022679"/>
    </source>
</evidence>
<keyword evidence="3 4" id="KW-0012">Acyltransferase</keyword>
<comment type="similarity">
    <text evidence="1 4">Belongs to the 1-acyl-sn-glycerol-3-phosphate acyltransferase family.</text>
</comment>
<evidence type="ECO:0000256" key="3">
    <source>
        <dbReference type="ARBA" id="ARBA00023315"/>
    </source>
</evidence>
<proteinExistence type="inferred from homology"/>
<dbReference type="SMART" id="SM00563">
    <property type="entry name" value="PlsC"/>
    <property type="match status" value="1"/>
</dbReference>
<evidence type="ECO:0000256" key="1">
    <source>
        <dbReference type="ARBA" id="ARBA00008655"/>
    </source>
</evidence>
<reference evidence="6 7" key="1">
    <citation type="journal article" date="2024" name="Int. J. Syst. Evol. Microbiol.">
        <title>Virgibacillus tibetensis sp. nov., isolated from salt lake on the Tibetan Plateau of China.</title>
        <authorList>
            <person name="Phurbu D."/>
            <person name="Liu Z.-X."/>
            <person name="Wang R."/>
            <person name="Zheng Y.-Y."/>
            <person name="Liu H.-C."/>
            <person name="Zhou Y.-G."/>
            <person name="Yu Y.-J."/>
            <person name="Li A.-H."/>
        </authorList>
    </citation>
    <scope>NUCLEOTIDE SEQUENCE [LARGE SCALE GENOMIC DNA]</scope>
    <source>
        <strain evidence="6 7">C22-A2</strain>
    </source>
</reference>
<dbReference type="Proteomes" id="UP001335737">
    <property type="component" value="Unassembled WGS sequence"/>
</dbReference>
<dbReference type="CDD" id="cd07989">
    <property type="entry name" value="LPLAT_AGPAT-like"/>
    <property type="match status" value="1"/>
</dbReference>
<accession>A0ABU6KHM5</accession>
<evidence type="ECO:0000313" key="7">
    <source>
        <dbReference type="Proteomes" id="UP001335737"/>
    </source>
</evidence>
<dbReference type="EMBL" id="JARZFX010000004">
    <property type="protein sequence ID" value="MEC5423934.1"/>
    <property type="molecule type" value="Genomic_DNA"/>
</dbReference>
<sequence>MLYAIVKPIAKLFIHSKFRVEVIGKENIPEHTAFIVAANHSSNYDPILLSCIIKREIHFMAKVELFRNRLCKYFFSEIHAIPIDRQKGIVIRPVRNVLKVLDRGEVFGIFPEGRRCKNGEIIQPKKGVAFFACKTNVPIVPVAIVGVKKGYRTPVKIIIGSKINVNHLNISDYSTLALHVMNKIRELQTNNSESDF</sequence>
<dbReference type="PANTHER" id="PTHR10434:SF11">
    <property type="entry name" value="1-ACYL-SN-GLYCEROL-3-PHOSPHATE ACYLTRANSFERASE"/>
    <property type="match status" value="1"/>
</dbReference>